<keyword evidence="1" id="KW-1133">Transmembrane helix</keyword>
<feature type="transmembrane region" description="Helical" evidence="1">
    <location>
        <begin position="7"/>
        <end position="30"/>
    </location>
</feature>
<dbReference type="AlphaFoldDB" id="A0A1R0X7A7"/>
<evidence type="ECO:0000256" key="1">
    <source>
        <dbReference type="SAM" id="Phobius"/>
    </source>
</evidence>
<feature type="domain" description="DUF218" evidence="2">
    <location>
        <begin position="76"/>
        <end position="242"/>
    </location>
</feature>
<dbReference type="Proteomes" id="UP000187465">
    <property type="component" value="Unassembled WGS sequence"/>
</dbReference>
<dbReference type="Pfam" id="PF02698">
    <property type="entry name" value="DUF218"/>
    <property type="match status" value="1"/>
</dbReference>
<feature type="transmembrane region" description="Helical" evidence="1">
    <location>
        <begin position="36"/>
        <end position="60"/>
    </location>
</feature>
<proteinExistence type="predicted"/>
<dbReference type="PANTHER" id="PTHR30336:SF4">
    <property type="entry name" value="ENVELOPE BIOGENESIS FACTOR ELYC"/>
    <property type="match status" value="1"/>
</dbReference>
<evidence type="ECO:0000259" key="2">
    <source>
        <dbReference type="Pfam" id="PF02698"/>
    </source>
</evidence>
<dbReference type="GO" id="GO:0043164">
    <property type="term" value="P:Gram-negative-bacterium-type cell wall biogenesis"/>
    <property type="evidence" value="ECO:0007669"/>
    <property type="project" value="TreeGrafter"/>
</dbReference>
<organism evidence="3 4">
    <name type="scientific">Paenibacillus odorifer</name>
    <dbReference type="NCBI Taxonomy" id="189426"/>
    <lineage>
        <taxon>Bacteria</taxon>
        <taxon>Bacillati</taxon>
        <taxon>Bacillota</taxon>
        <taxon>Bacilli</taxon>
        <taxon>Bacillales</taxon>
        <taxon>Paenibacillaceae</taxon>
        <taxon>Paenibacillus</taxon>
    </lineage>
</organism>
<dbReference type="GO" id="GO:0005886">
    <property type="term" value="C:plasma membrane"/>
    <property type="evidence" value="ECO:0007669"/>
    <property type="project" value="TreeGrafter"/>
</dbReference>
<gene>
    <name evidence="3" type="ORF">BJP51_20420</name>
</gene>
<accession>A0A1R0X7A7</accession>
<comment type="caution">
    <text evidence="3">The sequence shown here is derived from an EMBL/GenBank/DDBJ whole genome shotgun (WGS) entry which is preliminary data.</text>
</comment>
<dbReference type="KEGG" id="pod:PODO_17865"/>
<dbReference type="InterPro" id="IPR051599">
    <property type="entry name" value="Cell_Envelope_Assoc"/>
</dbReference>
<keyword evidence="1" id="KW-0812">Transmembrane</keyword>
<reference evidence="3 4" key="1">
    <citation type="submission" date="2016-10" db="EMBL/GenBank/DDBJ databases">
        <title>Paenibacillus species isolates.</title>
        <authorList>
            <person name="Beno S.M."/>
        </authorList>
    </citation>
    <scope>NUCLEOTIDE SEQUENCE [LARGE SCALE GENOMIC DNA]</scope>
    <source>
        <strain evidence="3 4">FSL H7-0604</strain>
    </source>
</reference>
<dbReference type="InterPro" id="IPR003848">
    <property type="entry name" value="DUF218"/>
</dbReference>
<evidence type="ECO:0000313" key="3">
    <source>
        <dbReference type="EMBL" id="OMD30424.1"/>
    </source>
</evidence>
<dbReference type="GeneID" id="31572043"/>
<dbReference type="InterPro" id="IPR014729">
    <property type="entry name" value="Rossmann-like_a/b/a_fold"/>
</dbReference>
<dbReference type="CDD" id="cd06259">
    <property type="entry name" value="YdcF-like"/>
    <property type="match status" value="1"/>
</dbReference>
<dbReference type="EMBL" id="MKQP01000025">
    <property type="protein sequence ID" value="OMD30424.1"/>
    <property type="molecule type" value="Genomic_DNA"/>
</dbReference>
<name>A0A1R0X7A7_9BACL</name>
<dbReference type="RefSeq" id="WP_036688302.1">
    <property type="nucleotide sequence ID" value="NZ_CP009428.1"/>
</dbReference>
<keyword evidence="1" id="KW-0472">Membrane</keyword>
<sequence>MIYIIKFVYSFVLPPGLFIVLLLGLVIWLWKKNRRPALVLLGVTLLMYFSMTPLVSDALIGSLERKYPQPDTLQGDVIVVLGGGASSGTPDIDGEGNLYGSAANRLLTAVRLHRQTGLPILFSGGQVFSDSGNEADIAQRQLLGLGIPEEDILIENQSLNTEQNAVNTAAILQQTGLKKPILVTSGFHMSRAMLHFKNAGLTAQAYPTDYIASADIALQPAKFSPSPGAISTTGLALKEYLGQLAARLFD</sequence>
<dbReference type="GO" id="GO:0000270">
    <property type="term" value="P:peptidoglycan metabolic process"/>
    <property type="evidence" value="ECO:0007669"/>
    <property type="project" value="TreeGrafter"/>
</dbReference>
<dbReference type="Gene3D" id="3.40.50.620">
    <property type="entry name" value="HUPs"/>
    <property type="match status" value="1"/>
</dbReference>
<protein>
    <recommendedName>
        <fullName evidence="2">DUF218 domain-containing protein</fullName>
    </recommendedName>
</protein>
<dbReference type="PANTHER" id="PTHR30336">
    <property type="entry name" value="INNER MEMBRANE PROTEIN, PROBABLE PERMEASE"/>
    <property type="match status" value="1"/>
</dbReference>
<evidence type="ECO:0000313" key="4">
    <source>
        <dbReference type="Proteomes" id="UP000187465"/>
    </source>
</evidence>